<dbReference type="GO" id="GO:0016788">
    <property type="term" value="F:hydrolase activity, acting on ester bonds"/>
    <property type="evidence" value="ECO:0007669"/>
    <property type="project" value="InterPro"/>
</dbReference>
<protein>
    <submittedName>
        <fullName evidence="2">Hydrolase TatD</fullName>
    </submittedName>
</protein>
<evidence type="ECO:0000256" key="1">
    <source>
        <dbReference type="PIRSR" id="PIRSR005902-1"/>
    </source>
</evidence>
<comment type="caution">
    <text evidence="2">The sequence shown here is derived from an EMBL/GenBank/DDBJ whole genome shotgun (WGS) entry which is preliminary data.</text>
</comment>
<gene>
    <name evidence="2" type="ORF">FA045_07515</name>
</gene>
<keyword evidence="3" id="KW-1185">Reference proteome</keyword>
<evidence type="ECO:0000313" key="2">
    <source>
        <dbReference type="EMBL" id="TKC02083.1"/>
    </source>
</evidence>
<reference evidence="2 3" key="1">
    <citation type="submission" date="2019-04" db="EMBL/GenBank/DDBJ databases">
        <title>Pedobacter sp. AR-2-6 sp. nov., isolated from Arctic soil.</title>
        <authorList>
            <person name="Dahal R.H."/>
            <person name="Kim D.-U."/>
        </authorList>
    </citation>
    <scope>NUCLEOTIDE SEQUENCE [LARGE SCALE GENOMIC DNA]</scope>
    <source>
        <strain evidence="2 3">AR-2-6</strain>
    </source>
</reference>
<dbReference type="PIRSF" id="PIRSF005902">
    <property type="entry name" value="DNase_TatD"/>
    <property type="match status" value="1"/>
</dbReference>
<accession>A0A4U1CBX2</accession>
<organism evidence="2 3">
    <name type="scientific">Pedobacter cryotolerans</name>
    <dbReference type="NCBI Taxonomy" id="2571270"/>
    <lineage>
        <taxon>Bacteria</taxon>
        <taxon>Pseudomonadati</taxon>
        <taxon>Bacteroidota</taxon>
        <taxon>Sphingobacteriia</taxon>
        <taxon>Sphingobacteriales</taxon>
        <taxon>Sphingobacteriaceae</taxon>
        <taxon>Pedobacter</taxon>
    </lineage>
</organism>
<name>A0A4U1CBX2_9SPHI</name>
<dbReference type="InterPro" id="IPR001130">
    <property type="entry name" value="TatD-like"/>
</dbReference>
<dbReference type="InterPro" id="IPR032466">
    <property type="entry name" value="Metal_Hydrolase"/>
</dbReference>
<keyword evidence="1" id="KW-0479">Metal-binding</keyword>
<feature type="binding site" evidence="1">
    <location>
        <position position="109"/>
    </location>
    <ligand>
        <name>a divalent metal cation</name>
        <dbReference type="ChEBI" id="CHEBI:60240"/>
        <label>2</label>
    </ligand>
</feature>
<dbReference type="GO" id="GO:0046872">
    <property type="term" value="F:metal ion binding"/>
    <property type="evidence" value="ECO:0007669"/>
    <property type="project" value="UniProtKB-KW"/>
</dbReference>
<dbReference type="PANTHER" id="PTHR46124">
    <property type="entry name" value="D-AMINOACYL-TRNA DEACYLASE"/>
    <property type="match status" value="1"/>
</dbReference>
<feature type="binding site" evidence="1">
    <location>
        <position position="74"/>
    </location>
    <ligand>
        <name>a divalent metal cation</name>
        <dbReference type="ChEBI" id="CHEBI:60240"/>
        <label>1</label>
    </ligand>
</feature>
<evidence type="ECO:0000313" key="3">
    <source>
        <dbReference type="Proteomes" id="UP000310477"/>
    </source>
</evidence>
<dbReference type="Gene3D" id="3.20.20.140">
    <property type="entry name" value="Metal-dependent hydrolases"/>
    <property type="match status" value="1"/>
</dbReference>
<dbReference type="OrthoDB" id="664222at2"/>
<dbReference type="Pfam" id="PF01026">
    <property type="entry name" value="TatD_DNase"/>
    <property type="match status" value="1"/>
</dbReference>
<dbReference type="PANTHER" id="PTHR46124:SF2">
    <property type="entry name" value="D-AMINOACYL-TRNA DEACYLASE"/>
    <property type="match status" value="1"/>
</dbReference>
<feature type="binding site" evidence="1">
    <location>
        <position position="133"/>
    </location>
    <ligand>
        <name>a divalent metal cation</name>
        <dbReference type="ChEBI" id="CHEBI:60240"/>
        <label>2</label>
    </ligand>
</feature>
<dbReference type="SUPFAM" id="SSF51556">
    <property type="entry name" value="Metallo-dependent hydrolases"/>
    <property type="match status" value="1"/>
</dbReference>
<dbReference type="EMBL" id="SWBO01000003">
    <property type="protein sequence ID" value="TKC02083.1"/>
    <property type="molecule type" value="Genomic_DNA"/>
</dbReference>
<dbReference type="AlphaFoldDB" id="A0A4U1CBX2"/>
<keyword evidence="2" id="KW-0378">Hydrolase</keyword>
<dbReference type="RefSeq" id="WP_136876081.1">
    <property type="nucleotide sequence ID" value="NZ_SWBO01000003.1"/>
</dbReference>
<sequence>MDFLNLHTHKTSVKSDEINIQSLSLTTDVFLAMPKKKPISIGLHPWYATIENLALQMKYLAVLAKQDNVKMIGECGLDKLKGENIPNQLIILTKQIELAEALSKPLILHCVKSFDELISLKEKLKVKVPMIIHGFNKNETLGRQLLNKGFFLSFGTSILKENSGSAKLIKEIDFFFLETDDEPNSIEEIYKAVAKIKNITVVELKQIIFANWKKLILLP</sequence>
<dbReference type="Proteomes" id="UP000310477">
    <property type="component" value="Unassembled WGS sequence"/>
</dbReference>
<proteinExistence type="predicted"/>
<feature type="binding site" evidence="1">
    <location>
        <position position="180"/>
    </location>
    <ligand>
        <name>a divalent metal cation</name>
        <dbReference type="ChEBI" id="CHEBI:60240"/>
        <label>1</label>
    </ligand>
</feature>